<evidence type="ECO:0000256" key="1">
    <source>
        <dbReference type="ARBA" id="ARBA00001798"/>
    </source>
</evidence>
<feature type="region of interest" description="Disordered" evidence="10">
    <location>
        <begin position="236"/>
        <end position="284"/>
    </location>
</feature>
<dbReference type="InterPro" id="IPR013083">
    <property type="entry name" value="Znf_RING/FYVE/PHD"/>
</dbReference>
<keyword evidence="7" id="KW-0833">Ubl conjugation pathway</keyword>
<accession>A0A9J2PZ84</accession>
<keyword evidence="6 9" id="KW-0863">Zinc-finger</keyword>
<dbReference type="InterPro" id="IPR001841">
    <property type="entry name" value="Znf_RING"/>
</dbReference>
<dbReference type="SUPFAM" id="SSF57850">
    <property type="entry name" value="RING/U-box"/>
    <property type="match status" value="5"/>
</dbReference>
<proteinExistence type="predicted"/>
<sequence>MPQYSDDQIPSARRDRRKDLKIYRNKKQLKGPALISKYVWFEDSHSSYYKFIDNDGSLKKHGSLLPYPSLIAANKILYEGFDVPFSVNKRRRWNTINELSKSLHSLQDPSIGLRVSLLRVEAELQIVRAYDRPEWQLDYTSSYIKLIEFLGFNGDHQLYINRRNATFEDIYRHTWIPSHSLEVRPKTERHRRRRKRQPEILHVQTNEERGRDRDVAFNDRKAHILIKEQSCVTSARRVNMDEKRNRRRATSLEANERRRQRKETRKRRGKKKARKHPREQKIGKKAAMSIIPCGADWMIEPVELIHTGGLVCEVRSPMLASAAELVTGCISEEYARWLHSCCAYYSADEQNIASGSASNVEFVDENATIPTLDSLLIPLGECETFALGVKQLFPHCRPIEGISPSSFFCEVDQSHPVPSASTPDLQEFVGVLILQDARIVDHENAKFIRYNGNNESDAYAVTNSSTSKVMSTTLGCFVPSEYVAISSCYEREQSNSVALSYAIQRCRSRVIRNEFLLQQKGDNEVAATIVPSCSRQGYCGICDDEGGDGFALACGHHFCRECWAHYAYLKIRLGQAPVMCIEYKCDEFLSPEHLLLILPIAVRDQYERLLCNSQLIRSEWIYCARCTRVVHVDSTNEGTVAVVCKCGAAMCTKCGERMHLPSSNSDNSAYLSPSLIRYDLSNFQGCMSEEYARWLHGCCAYYSADEQNIASGSASNAEFVDENATIPTLDSSLIPLGECETFALGVKQLFPHCRPIEGISPSSFFCEVDQSQPIPSASTPDLQEFVGVLILQDARIVDHENAKFIRCIRNERSCSADGNNESDAYAVTNSSISKIMSTTLGCFMPSECVAISSCYEREQSNSVALSYAIERSRSRLIKQKGDNEVAATILPSCSRQGYCGICYDEGGDGFALACGHHFCRECWAHYAYLKIKLGQAPVMCIEYKCDEFLNPEHLLLILPIAVRDQYERLLCNSQLIRSEWIYCARCTRVVHVDSTNEGTVVVVCKCGAAMCTKCGERMHMPLSCADARFYLNAVETNGRNFHIASEERSVMVKQCPECHLFCERIDGCNHMECPCGADFCYVCGKPFFGDRSDHYACSSDVTVRVDLFDVPKVAFNKLSLAMFEECVRLRQAREGHQLHILRKHLTRILHHDYDEVYRILQLYCAVSEFSIVASCR</sequence>
<keyword evidence="3" id="KW-0808">Transferase</keyword>
<evidence type="ECO:0000259" key="11">
    <source>
        <dbReference type="PROSITE" id="PS50089"/>
    </source>
</evidence>
<dbReference type="AlphaFoldDB" id="A0A9J2PZ84"/>
<evidence type="ECO:0000256" key="2">
    <source>
        <dbReference type="ARBA" id="ARBA00012251"/>
    </source>
</evidence>
<dbReference type="GO" id="GO:0008270">
    <property type="term" value="F:zinc ion binding"/>
    <property type="evidence" value="ECO:0007669"/>
    <property type="project" value="UniProtKB-KW"/>
</dbReference>
<evidence type="ECO:0000256" key="10">
    <source>
        <dbReference type="SAM" id="MobiDB-lite"/>
    </source>
</evidence>
<keyword evidence="4" id="KW-0479">Metal-binding</keyword>
<evidence type="ECO:0000256" key="6">
    <source>
        <dbReference type="ARBA" id="ARBA00022771"/>
    </source>
</evidence>
<dbReference type="WBParaSite" id="ALUE_0001451401-mRNA-1">
    <property type="protein sequence ID" value="ALUE_0001451401-mRNA-1"/>
    <property type="gene ID" value="ALUE_0001451401"/>
</dbReference>
<dbReference type="PROSITE" id="PS51873">
    <property type="entry name" value="TRIAD"/>
    <property type="match status" value="1"/>
</dbReference>
<feature type="compositionally biased region" description="Basic residues" evidence="10">
    <location>
        <begin position="187"/>
        <end position="196"/>
    </location>
</feature>
<evidence type="ECO:0000313" key="13">
    <source>
        <dbReference type="Proteomes" id="UP000036681"/>
    </source>
</evidence>
<evidence type="ECO:0000256" key="7">
    <source>
        <dbReference type="ARBA" id="ARBA00022786"/>
    </source>
</evidence>
<dbReference type="SMART" id="SM00647">
    <property type="entry name" value="IBR"/>
    <property type="match status" value="3"/>
</dbReference>
<dbReference type="PROSITE" id="PS50089">
    <property type="entry name" value="ZF_RING_2"/>
    <property type="match status" value="1"/>
</dbReference>
<evidence type="ECO:0000256" key="8">
    <source>
        <dbReference type="ARBA" id="ARBA00022833"/>
    </source>
</evidence>
<evidence type="ECO:0000256" key="3">
    <source>
        <dbReference type="ARBA" id="ARBA00022679"/>
    </source>
</evidence>
<dbReference type="CDD" id="cd20335">
    <property type="entry name" value="BRcat_RBR"/>
    <property type="match status" value="1"/>
</dbReference>
<evidence type="ECO:0000256" key="5">
    <source>
        <dbReference type="ARBA" id="ARBA00022737"/>
    </source>
</evidence>
<keyword evidence="13" id="KW-1185">Reference proteome</keyword>
<dbReference type="CDD" id="cd20336">
    <property type="entry name" value="Rcat_RBR"/>
    <property type="match status" value="1"/>
</dbReference>
<protein>
    <recommendedName>
        <fullName evidence="2">RBR-type E3 ubiquitin transferase</fullName>
        <ecNumber evidence="2">2.3.2.31</ecNumber>
    </recommendedName>
</protein>
<dbReference type="Pfam" id="PF01485">
    <property type="entry name" value="IBR"/>
    <property type="match status" value="2"/>
</dbReference>
<feature type="compositionally biased region" description="Basic residues" evidence="10">
    <location>
        <begin position="258"/>
        <end position="278"/>
    </location>
</feature>
<organism evidence="13 14">
    <name type="scientific">Ascaris lumbricoides</name>
    <name type="common">Giant roundworm</name>
    <dbReference type="NCBI Taxonomy" id="6252"/>
    <lineage>
        <taxon>Eukaryota</taxon>
        <taxon>Metazoa</taxon>
        <taxon>Ecdysozoa</taxon>
        <taxon>Nematoda</taxon>
        <taxon>Chromadorea</taxon>
        <taxon>Rhabditida</taxon>
        <taxon>Spirurina</taxon>
        <taxon>Ascaridomorpha</taxon>
        <taxon>Ascaridoidea</taxon>
        <taxon>Ascarididae</taxon>
        <taxon>Ascaris</taxon>
    </lineage>
</organism>
<dbReference type="InterPro" id="IPR031127">
    <property type="entry name" value="E3_UB_ligase_RBR"/>
</dbReference>
<dbReference type="GO" id="GO:0016567">
    <property type="term" value="P:protein ubiquitination"/>
    <property type="evidence" value="ECO:0007669"/>
    <property type="project" value="InterPro"/>
</dbReference>
<feature type="domain" description="RING-type" evidence="12">
    <location>
        <begin position="895"/>
        <end position="1101"/>
    </location>
</feature>
<dbReference type="EC" id="2.3.2.31" evidence="2"/>
<dbReference type="Gene3D" id="3.30.40.10">
    <property type="entry name" value="Zinc/RING finger domain, C3HC4 (zinc finger)"/>
    <property type="match status" value="2"/>
</dbReference>
<evidence type="ECO:0000259" key="12">
    <source>
        <dbReference type="PROSITE" id="PS51873"/>
    </source>
</evidence>
<feature type="domain" description="RING-type" evidence="11">
    <location>
        <begin position="899"/>
        <end position="940"/>
    </location>
</feature>
<reference evidence="14" key="1">
    <citation type="submission" date="2023-03" db="UniProtKB">
        <authorList>
            <consortium name="WormBaseParasite"/>
        </authorList>
    </citation>
    <scope>IDENTIFICATION</scope>
</reference>
<feature type="region of interest" description="Disordered" evidence="10">
    <location>
        <begin position="184"/>
        <end position="214"/>
    </location>
</feature>
<dbReference type="Pfam" id="PF26200">
    <property type="entry name" value="Rcat_RNF216"/>
    <property type="match status" value="1"/>
</dbReference>
<dbReference type="Proteomes" id="UP000036681">
    <property type="component" value="Unplaced"/>
</dbReference>
<evidence type="ECO:0000256" key="4">
    <source>
        <dbReference type="ARBA" id="ARBA00022723"/>
    </source>
</evidence>
<dbReference type="PANTHER" id="PTHR11685">
    <property type="entry name" value="RBR FAMILY RING FINGER AND IBR DOMAIN-CONTAINING"/>
    <property type="match status" value="1"/>
</dbReference>
<evidence type="ECO:0000313" key="14">
    <source>
        <dbReference type="WBParaSite" id="ALUE_0001451401-mRNA-1"/>
    </source>
</evidence>
<keyword evidence="8" id="KW-0862">Zinc</keyword>
<feature type="compositionally biased region" description="Basic and acidic residues" evidence="10">
    <location>
        <begin position="205"/>
        <end position="214"/>
    </location>
</feature>
<keyword evidence="5" id="KW-0677">Repeat</keyword>
<evidence type="ECO:0000256" key="9">
    <source>
        <dbReference type="PROSITE-ProRule" id="PRU00175"/>
    </source>
</evidence>
<comment type="catalytic activity">
    <reaction evidence="1">
        <text>[E2 ubiquitin-conjugating enzyme]-S-ubiquitinyl-L-cysteine + [acceptor protein]-L-lysine = [E2 ubiquitin-conjugating enzyme]-L-cysteine + [acceptor protein]-N(6)-ubiquitinyl-L-lysine.</text>
        <dbReference type="EC" id="2.3.2.31"/>
    </reaction>
</comment>
<name>A0A9J2PZ84_ASCLU</name>
<dbReference type="SMART" id="SM00184">
    <property type="entry name" value="RING"/>
    <property type="match status" value="3"/>
</dbReference>
<dbReference type="Gene3D" id="1.20.120.1750">
    <property type="match status" value="1"/>
</dbReference>
<dbReference type="GO" id="GO:0061630">
    <property type="term" value="F:ubiquitin protein ligase activity"/>
    <property type="evidence" value="ECO:0007669"/>
    <property type="project" value="UniProtKB-EC"/>
</dbReference>
<dbReference type="InterPro" id="IPR044066">
    <property type="entry name" value="TRIAD_supradom"/>
</dbReference>
<dbReference type="InterPro" id="IPR002867">
    <property type="entry name" value="IBR_dom"/>
</dbReference>